<dbReference type="SUPFAM" id="SSF56349">
    <property type="entry name" value="DNA breaking-rejoining enzymes"/>
    <property type="match status" value="1"/>
</dbReference>
<evidence type="ECO:0000256" key="1">
    <source>
        <dbReference type="ARBA" id="ARBA00023125"/>
    </source>
</evidence>
<dbReference type="Pfam" id="PF13102">
    <property type="entry name" value="Phage_int_SAM_5"/>
    <property type="match status" value="1"/>
</dbReference>
<dbReference type="InterPro" id="IPR011010">
    <property type="entry name" value="DNA_brk_join_enz"/>
</dbReference>
<accession>A0ABU3CK40</accession>
<protein>
    <submittedName>
        <fullName evidence="4">Tyrosine-type recombinase/integrase</fullName>
    </submittedName>
</protein>
<dbReference type="EMBL" id="JAVRHO010000007">
    <property type="protein sequence ID" value="MDT0646315.1"/>
    <property type="molecule type" value="Genomic_DNA"/>
</dbReference>
<dbReference type="RefSeq" id="WP_311494489.1">
    <property type="nucleotide sequence ID" value="NZ_JAVRHO010000007.1"/>
</dbReference>
<keyword evidence="2" id="KW-0233">DNA recombination</keyword>
<feature type="domain" description="Phage integrase SAM-like" evidence="3">
    <location>
        <begin position="115"/>
        <end position="202"/>
    </location>
</feature>
<dbReference type="Proteomes" id="UP001245285">
    <property type="component" value="Unassembled WGS sequence"/>
</dbReference>
<dbReference type="Gene3D" id="1.10.150.130">
    <property type="match status" value="1"/>
</dbReference>
<evidence type="ECO:0000313" key="4">
    <source>
        <dbReference type="EMBL" id="MDT0646315.1"/>
    </source>
</evidence>
<dbReference type="InterPro" id="IPR025269">
    <property type="entry name" value="SAM-like_dom"/>
</dbReference>
<dbReference type="InterPro" id="IPR013762">
    <property type="entry name" value="Integrase-like_cat_sf"/>
</dbReference>
<name>A0ABU3CK40_9FLAO</name>
<gene>
    <name evidence="4" type="ORF">RM545_06400</name>
</gene>
<reference evidence="4 5" key="1">
    <citation type="submission" date="2023-09" db="EMBL/GenBank/DDBJ databases">
        <authorList>
            <person name="Rey-Velasco X."/>
        </authorList>
    </citation>
    <scope>NUCLEOTIDE SEQUENCE [LARGE SCALE GENOMIC DNA]</scope>
    <source>
        <strain evidence="4 5">F260</strain>
    </source>
</reference>
<keyword evidence="1" id="KW-0238">DNA-binding</keyword>
<evidence type="ECO:0000313" key="5">
    <source>
        <dbReference type="Proteomes" id="UP001245285"/>
    </source>
</evidence>
<evidence type="ECO:0000259" key="3">
    <source>
        <dbReference type="Pfam" id="PF13102"/>
    </source>
</evidence>
<proteinExistence type="predicted"/>
<sequence length="421" mass="49855">MATVNFLYRSTKPKANLNLRLLFRDQNKDFVLGAKTKVEVSRDYWNNYHTKRRIKDVDVKNLQTEVNNTLAELENYLLRKFKTTPITAISKTWLKTTIDNFYNPEESKPEIPKDLINYIDYYLEYRKNEISTSNKKKVNVTKNKMLRLQEYLGKTILIEEINEDFKKAYVDFSNEIDYSQNTQHRELVLIKTICFHARYLGLKTHHQLEGLKLQREEVKHIYLNPSEIEKIKNLNLPHDYLQNARDWLVISCYTGQRISDFMRFTPDMIRVENEKSLLEFKQQKTNKLMSIPLLEQVKNVLDRRGGQFPRAISEQRYNDYIKQVCELAGLDEEVEGKRRVCIAPEGVEPTKNDYRDVLDTFKKWELVTSHVGRRSFATNYYGKVPTTYLINITGHGSEKMFLSYIKKSNKDLALDSFNYFE</sequence>
<evidence type="ECO:0000256" key="2">
    <source>
        <dbReference type="ARBA" id="ARBA00023172"/>
    </source>
</evidence>
<dbReference type="InterPro" id="IPR010998">
    <property type="entry name" value="Integrase_recombinase_N"/>
</dbReference>
<keyword evidence="5" id="KW-1185">Reference proteome</keyword>
<organism evidence="4 5">
    <name type="scientific">Autumnicola lenta</name>
    <dbReference type="NCBI Taxonomy" id="3075593"/>
    <lineage>
        <taxon>Bacteria</taxon>
        <taxon>Pseudomonadati</taxon>
        <taxon>Bacteroidota</taxon>
        <taxon>Flavobacteriia</taxon>
        <taxon>Flavobacteriales</taxon>
        <taxon>Flavobacteriaceae</taxon>
        <taxon>Autumnicola</taxon>
    </lineage>
</organism>
<dbReference type="Gene3D" id="1.10.443.10">
    <property type="entry name" value="Intergrase catalytic core"/>
    <property type="match status" value="1"/>
</dbReference>
<comment type="caution">
    <text evidence="4">The sequence shown here is derived from an EMBL/GenBank/DDBJ whole genome shotgun (WGS) entry which is preliminary data.</text>
</comment>